<reference evidence="1" key="1">
    <citation type="submission" date="2019-08" db="EMBL/GenBank/DDBJ databases">
        <authorList>
            <person name="Kucharzyk K."/>
            <person name="Murdoch R.W."/>
            <person name="Higgins S."/>
            <person name="Loffler F."/>
        </authorList>
    </citation>
    <scope>NUCLEOTIDE SEQUENCE</scope>
</reference>
<gene>
    <name evidence="1" type="ORF">SDC9_141522</name>
</gene>
<dbReference type="EMBL" id="VSSQ01041024">
    <property type="protein sequence ID" value="MPM94376.1"/>
    <property type="molecule type" value="Genomic_DNA"/>
</dbReference>
<comment type="caution">
    <text evidence="1">The sequence shown here is derived from an EMBL/GenBank/DDBJ whole genome shotgun (WGS) entry which is preliminary data.</text>
</comment>
<sequence>MKKGTGPEVVKEPNVVILKLDVGPAPVSVRAFSPFVDTAQGDGKIVRD</sequence>
<organism evidence="1">
    <name type="scientific">bioreactor metagenome</name>
    <dbReference type="NCBI Taxonomy" id="1076179"/>
    <lineage>
        <taxon>unclassified sequences</taxon>
        <taxon>metagenomes</taxon>
        <taxon>ecological metagenomes</taxon>
    </lineage>
</organism>
<accession>A0A645DYF6</accession>
<evidence type="ECO:0000313" key="1">
    <source>
        <dbReference type="EMBL" id="MPM94376.1"/>
    </source>
</evidence>
<proteinExistence type="predicted"/>
<name>A0A645DYF6_9ZZZZ</name>
<dbReference type="AlphaFoldDB" id="A0A645DYF6"/>
<protein>
    <submittedName>
        <fullName evidence="1">Uncharacterized protein</fullName>
    </submittedName>
</protein>